<evidence type="ECO:0000256" key="4">
    <source>
        <dbReference type="ARBA" id="ARBA00022563"/>
    </source>
</evidence>
<dbReference type="InterPro" id="IPR017925">
    <property type="entry name" value="DHFR_CS"/>
</dbReference>
<evidence type="ECO:0000259" key="8">
    <source>
        <dbReference type="PROSITE" id="PS51330"/>
    </source>
</evidence>
<evidence type="ECO:0000313" key="9">
    <source>
        <dbReference type="EMBL" id="MEI4272647.1"/>
    </source>
</evidence>
<keyword evidence="4" id="KW-0554">One-carbon metabolism</keyword>
<evidence type="ECO:0000256" key="7">
    <source>
        <dbReference type="RuleBase" id="RU004474"/>
    </source>
</evidence>
<dbReference type="EMBL" id="JBAPLU010000012">
    <property type="protein sequence ID" value="MEI4272647.1"/>
    <property type="molecule type" value="Genomic_DNA"/>
</dbReference>
<evidence type="ECO:0000313" key="10">
    <source>
        <dbReference type="Proteomes" id="UP001361570"/>
    </source>
</evidence>
<dbReference type="Proteomes" id="UP001361570">
    <property type="component" value="Unassembled WGS sequence"/>
</dbReference>
<sequence>MSGPATQLSIVVAVADNGVIGDADGLPWHISEDLRRFRELTTGHVVVAGRLTHQSVVARLGQPLPRRHTVVVSRRTPPGGPQVWTAGAATTVGDLDSALALAARLAPDAEHPEVVVMGGAQLYAAALPQVGTVHLTRVHLEPDGDTRMPEGWLDAFTVVDSRDLATASGADVTFETLTRG</sequence>
<comment type="pathway">
    <text evidence="1">Cofactor biosynthesis; tetrahydrofolate biosynthesis; 5,6,7,8-tetrahydrofolate from 7,8-dihydrofolate: step 1/1.</text>
</comment>
<dbReference type="Gene3D" id="3.40.430.10">
    <property type="entry name" value="Dihydrofolate Reductase, subunit A"/>
    <property type="match status" value="1"/>
</dbReference>
<keyword evidence="10" id="KW-1185">Reference proteome</keyword>
<dbReference type="GO" id="GO:0004146">
    <property type="term" value="F:dihydrofolate reductase activity"/>
    <property type="evidence" value="ECO:0007669"/>
    <property type="project" value="UniProtKB-EC"/>
</dbReference>
<comment type="similarity">
    <text evidence="2 7">Belongs to the dihydrofolate reductase family.</text>
</comment>
<evidence type="ECO:0000256" key="6">
    <source>
        <dbReference type="ARBA" id="ARBA00023002"/>
    </source>
</evidence>
<dbReference type="InterPro" id="IPR001796">
    <property type="entry name" value="DHFR_dom"/>
</dbReference>
<evidence type="ECO:0000256" key="1">
    <source>
        <dbReference type="ARBA" id="ARBA00004903"/>
    </source>
</evidence>
<evidence type="ECO:0000256" key="5">
    <source>
        <dbReference type="ARBA" id="ARBA00022857"/>
    </source>
</evidence>
<dbReference type="PROSITE" id="PS00075">
    <property type="entry name" value="DHFR_1"/>
    <property type="match status" value="1"/>
</dbReference>
<dbReference type="RefSeq" id="WP_336404777.1">
    <property type="nucleotide sequence ID" value="NZ_JBAPLU010000012.1"/>
</dbReference>
<dbReference type="PANTHER" id="PTHR48069:SF3">
    <property type="entry name" value="DIHYDROFOLATE REDUCTASE"/>
    <property type="match status" value="1"/>
</dbReference>
<accession>A0ABU8DUV5</accession>
<dbReference type="PRINTS" id="PR00070">
    <property type="entry name" value="DHFR"/>
</dbReference>
<feature type="domain" description="DHFR" evidence="8">
    <location>
        <begin position="7"/>
        <end position="179"/>
    </location>
</feature>
<protein>
    <recommendedName>
        <fullName evidence="3">dihydrofolate reductase</fullName>
        <ecNumber evidence="3">1.5.1.3</ecNumber>
    </recommendedName>
</protein>
<dbReference type="Pfam" id="PF00186">
    <property type="entry name" value="DHFR_1"/>
    <property type="match status" value="1"/>
</dbReference>
<dbReference type="PROSITE" id="PS51330">
    <property type="entry name" value="DHFR_2"/>
    <property type="match status" value="1"/>
</dbReference>
<dbReference type="InterPro" id="IPR012259">
    <property type="entry name" value="DHFR"/>
</dbReference>
<dbReference type="PANTHER" id="PTHR48069">
    <property type="entry name" value="DIHYDROFOLATE REDUCTASE"/>
    <property type="match status" value="1"/>
</dbReference>
<keyword evidence="5" id="KW-0521">NADP</keyword>
<dbReference type="EC" id="1.5.1.3" evidence="3"/>
<reference evidence="9 10" key="1">
    <citation type="submission" date="2024-03" db="EMBL/GenBank/DDBJ databases">
        <title>Draft genome sequence of Klenkia sp. LSe6-5.</title>
        <authorList>
            <person name="Duangmal K."/>
            <person name="Chantavorakit T."/>
        </authorList>
    </citation>
    <scope>NUCLEOTIDE SEQUENCE [LARGE SCALE GENOMIC DNA]</scope>
    <source>
        <strain evidence="9 10">LSe6-5</strain>
    </source>
</reference>
<proteinExistence type="inferred from homology"/>
<evidence type="ECO:0000256" key="3">
    <source>
        <dbReference type="ARBA" id="ARBA00012856"/>
    </source>
</evidence>
<name>A0ABU8DUV5_9ACTN</name>
<dbReference type="SUPFAM" id="SSF53597">
    <property type="entry name" value="Dihydrofolate reductase-like"/>
    <property type="match status" value="1"/>
</dbReference>
<evidence type="ECO:0000256" key="2">
    <source>
        <dbReference type="ARBA" id="ARBA00009539"/>
    </source>
</evidence>
<dbReference type="InterPro" id="IPR024072">
    <property type="entry name" value="DHFR-like_dom_sf"/>
</dbReference>
<comment type="caution">
    <text evidence="9">The sequence shown here is derived from an EMBL/GenBank/DDBJ whole genome shotgun (WGS) entry which is preliminary data.</text>
</comment>
<dbReference type="CDD" id="cd00209">
    <property type="entry name" value="DHFR"/>
    <property type="match status" value="1"/>
</dbReference>
<gene>
    <name evidence="9" type="ORF">TEK04_13025</name>
</gene>
<keyword evidence="6 9" id="KW-0560">Oxidoreductase</keyword>
<organism evidence="9 10">
    <name type="scientific">Klenkia sesuvii</name>
    <dbReference type="NCBI Taxonomy" id="3103137"/>
    <lineage>
        <taxon>Bacteria</taxon>
        <taxon>Bacillati</taxon>
        <taxon>Actinomycetota</taxon>
        <taxon>Actinomycetes</taxon>
        <taxon>Geodermatophilales</taxon>
        <taxon>Geodermatophilaceae</taxon>
        <taxon>Klenkia</taxon>
    </lineage>
</organism>